<feature type="repeat" description="TPR" evidence="3">
    <location>
        <begin position="295"/>
        <end position="328"/>
    </location>
</feature>
<evidence type="ECO:0000313" key="5">
    <source>
        <dbReference type="EMBL" id="CAD8135793.1"/>
    </source>
</evidence>
<proteinExistence type="predicted"/>
<dbReference type="Pfam" id="PF13174">
    <property type="entry name" value="TPR_6"/>
    <property type="match status" value="1"/>
</dbReference>
<comment type="caution">
    <text evidence="5">The sequence shown here is derived from an EMBL/GenBank/DDBJ whole genome shotgun (WGS) entry which is preliminary data.</text>
</comment>
<keyword evidence="2 3" id="KW-0802">TPR repeat</keyword>
<dbReference type="AlphaFoldDB" id="A0A8S1S7R3"/>
<dbReference type="PANTHER" id="PTHR44943">
    <property type="entry name" value="CELLULOSE SYNTHASE OPERON PROTEIN C"/>
    <property type="match status" value="1"/>
</dbReference>
<reference evidence="5" key="1">
    <citation type="submission" date="2021-01" db="EMBL/GenBank/DDBJ databases">
        <authorList>
            <consortium name="Genoscope - CEA"/>
            <person name="William W."/>
        </authorList>
    </citation>
    <scope>NUCLEOTIDE SEQUENCE</scope>
</reference>
<dbReference type="PANTHER" id="PTHR44943:SF4">
    <property type="entry name" value="TPR REPEAT-CONTAINING PROTEIN MJ0798"/>
    <property type="match status" value="1"/>
</dbReference>
<dbReference type="OMA" id="FEQAWIY"/>
<keyword evidence="1" id="KW-0677">Repeat</keyword>
<dbReference type="OrthoDB" id="309888at2759"/>
<organism evidence="5 6">
    <name type="scientific">Paramecium octaurelia</name>
    <dbReference type="NCBI Taxonomy" id="43137"/>
    <lineage>
        <taxon>Eukaryota</taxon>
        <taxon>Sar</taxon>
        <taxon>Alveolata</taxon>
        <taxon>Ciliophora</taxon>
        <taxon>Intramacronucleata</taxon>
        <taxon>Oligohymenophorea</taxon>
        <taxon>Peniculida</taxon>
        <taxon>Parameciidae</taxon>
        <taxon>Paramecium</taxon>
    </lineage>
</organism>
<dbReference type="Pfam" id="PF13181">
    <property type="entry name" value="TPR_8"/>
    <property type="match status" value="1"/>
</dbReference>
<sequence>MSIYCKQHANQYIENVCTQQECQQQKLLCKICLQQNHSGHNSMLVSMYLQNYKTMLQQKVNSLLVLINDITELIITYEQPNQSNIFHKQFEEFWEKRQYIFDNVSQQKLSELSPKKEQNQKSSNSQKATSVSYNQSQSNLLQAISKSNQQSQIMISTIIRKLELATGQMIDLTQTKLQFQSQQISIFNQNDSTSVIFDKGMNEFNLKNYVRSIEQFEKVIEQKKNFEQAWIYKILSYGESKQNKKAIEECKTALQYCKNSTNLCFLYGILLQENKQYQEAKAQFDIVIQNNDKNIEALYQAGVSSFELGLYDKAEEYFQKILIQTDDEKAYLMYGRIVLEKELQENAIFCFEQCIALNQKSQARFYLALIYINLNQIDKAKSYNDIYCQNFQDDIKGKLQRGQILLLQNQYEKAIQIFNEIKQKDPALEVAIQSIINLSRQR</sequence>
<evidence type="ECO:0000313" key="6">
    <source>
        <dbReference type="Proteomes" id="UP000683925"/>
    </source>
</evidence>
<feature type="compositionally biased region" description="Polar residues" evidence="4">
    <location>
        <begin position="120"/>
        <end position="129"/>
    </location>
</feature>
<keyword evidence="6" id="KW-1185">Reference proteome</keyword>
<dbReference type="InterPro" id="IPR051685">
    <property type="entry name" value="Ycf3/AcsC/BcsC/TPR_MFPF"/>
</dbReference>
<evidence type="ECO:0000256" key="4">
    <source>
        <dbReference type="SAM" id="MobiDB-lite"/>
    </source>
</evidence>
<dbReference type="PROSITE" id="PS50005">
    <property type="entry name" value="TPR"/>
    <property type="match status" value="1"/>
</dbReference>
<accession>A0A8S1S7R3</accession>
<evidence type="ECO:0000256" key="1">
    <source>
        <dbReference type="ARBA" id="ARBA00022737"/>
    </source>
</evidence>
<evidence type="ECO:0000256" key="3">
    <source>
        <dbReference type="PROSITE-ProRule" id="PRU00339"/>
    </source>
</evidence>
<dbReference type="Proteomes" id="UP000683925">
    <property type="component" value="Unassembled WGS sequence"/>
</dbReference>
<dbReference type="EMBL" id="CAJJDP010000006">
    <property type="protein sequence ID" value="CAD8135793.1"/>
    <property type="molecule type" value="Genomic_DNA"/>
</dbReference>
<dbReference type="InterPro" id="IPR019734">
    <property type="entry name" value="TPR_rpt"/>
</dbReference>
<dbReference type="Pfam" id="PF13432">
    <property type="entry name" value="TPR_16"/>
    <property type="match status" value="1"/>
</dbReference>
<evidence type="ECO:0008006" key="7">
    <source>
        <dbReference type="Google" id="ProtNLM"/>
    </source>
</evidence>
<feature type="region of interest" description="Disordered" evidence="4">
    <location>
        <begin position="110"/>
        <end position="129"/>
    </location>
</feature>
<dbReference type="SMART" id="SM00028">
    <property type="entry name" value="TPR"/>
    <property type="match status" value="6"/>
</dbReference>
<gene>
    <name evidence="5" type="ORF">POCTA_138.1.T0070033</name>
</gene>
<protein>
    <recommendedName>
        <fullName evidence="7">Tetratricopeptide repeat protein</fullName>
    </recommendedName>
</protein>
<name>A0A8S1S7R3_PAROT</name>
<evidence type="ECO:0000256" key="2">
    <source>
        <dbReference type="ARBA" id="ARBA00022803"/>
    </source>
</evidence>